<accession>A0AC35UBR9</accession>
<reference evidence="2" key="1">
    <citation type="submission" date="2016-11" db="UniProtKB">
        <authorList>
            <consortium name="WormBaseParasite"/>
        </authorList>
    </citation>
    <scope>IDENTIFICATION</scope>
    <source>
        <strain evidence="2">KR3021</strain>
    </source>
</reference>
<organism evidence="1 2">
    <name type="scientific">Rhabditophanes sp. KR3021</name>
    <dbReference type="NCBI Taxonomy" id="114890"/>
    <lineage>
        <taxon>Eukaryota</taxon>
        <taxon>Metazoa</taxon>
        <taxon>Ecdysozoa</taxon>
        <taxon>Nematoda</taxon>
        <taxon>Chromadorea</taxon>
        <taxon>Rhabditida</taxon>
        <taxon>Tylenchina</taxon>
        <taxon>Panagrolaimomorpha</taxon>
        <taxon>Strongyloidoidea</taxon>
        <taxon>Alloionematidae</taxon>
        <taxon>Rhabditophanes</taxon>
    </lineage>
</organism>
<proteinExistence type="predicted"/>
<sequence>MGPRNFRGANNYGNNFSNQNFSAPFEDMSQQNVGRYTNTGRGRGNFRGRNNDGSHQKFGLANHGPQFFTSSPNNHSQPNYGGLDSSAQPVFLGSPSNNSRTPYQNGYFRGSYERGRPSNRRGFQHTEPNQRKRIYPSEDSNPARGSERGRSSNMRNPGRSFRINRRNETNNAWASQLNELATGESQTQQHERVDVSMYIQEAIFQNPWEPLEKSKGLV</sequence>
<name>A0AC35UBR9_9BILA</name>
<evidence type="ECO:0000313" key="2">
    <source>
        <dbReference type="WBParaSite" id="RSKR_0000942700.1"/>
    </source>
</evidence>
<dbReference type="Proteomes" id="UP000095286">
    <property type="component" value="Unplaced"/>
</dbReference>
<protein>
    <submittedName>
        <fullName evidence="2">Vasculin</fullName>
    </submittedName>
</protein>
<evidence type="ECO:0000313" key="1">
    <source>
        <dbReference type="Proteomes" id="UP000095286"/>
    </source>
</evidence>
<dbReference type="WBParaSite" id="RSKR_0000942700.1">
    <property type="protein sequence ID" value="RSKR_0000942700.1"/>
    <property type="gene ID" value="RSKR_0000942700"/>
</dbReference>